<gene>
    <name evidence="3" type="ORF">FHS27_004193</name>
</gene>
<dbReference type="EMBL" id="JACHXU010000015">
    <property type="protein sequence ID" value="MBB3208365.1"/>
    <property type="molecule type" value="Genomic_DNA"/>
</dbReference>
<feature type="region of interest" description="Disordered" evidence="1">
    <location>
        <begin position="218"/>
        <end position="258"/>
    </location>
</feature>
<evidence type="ECO:0000256" key="1">
    <source>
        <dbReference type="SAM" id="MobiDB-lite"/>
    </source>
</evidence>
<feature type="domain" description="N-acetyltransferase" evidence="2">
    <location>
        <begin position="280"/>
        <end position="428"/>
    </location>
</feature>
<keyword evidence="4" id="KW-1185">Reference proteome</keyword>
<dbReference type="Proteomes" id="UP000536179">
    <property type="component" value="Unassembled WGS sequence"/>
</dbReference>
<dbReference type="Gene3D" id="3.40.630.30">
    <property type="match status" value="1"/>
</dbReference>
<evidence type="ECO:0000313" key="3">
    <source>
        <dbReference type="EMBL" id="MBB3208365.1"/>
    </source>
</evidence>
<feature type="compositionally biased region" description="Polar residues" evidence="1">
    <location>
        <begin position="236"/>
        <end position="246"/>
    </location>
</feature>
<dbReference type="AlphaFoldDB" id="A0A7W5E1F2"/>
<organism evidence="3 4">
    <name type="scientific">Aporhodopirellula rubra</name>
    <dbReference type="NCBI Taxonomy" id="980271"/>
    <lineage>
        <taxon>Bacteria</taxon>
        <taxon>Pseudomonadati</taxon>
        <taxon>Planctomycetota</taxon>
        <taxon>Planctomycetia</taxon>
        <taxon>Pirellulales</taxon>
        <taxon>Pirellulaceae</taxon>
        <taxon>Aporhodopirellula</taxon>
    </lineage>
</organism>
<sequence length="428" mass="46765">MPRESNAPSVPATSSTMGKASAEAPAVVVWTLSTAELATALSTTFVRISPARAGIVTDQLRAVLKSQSTGRLVVQAASPAPQKLQNALLAITLLPESGDTATILHVDWIHPQKSSLPSIPSTHTNSDGESTVGQDDTNSHYATLKRRLGESLWQELSTILANRGMHFIQWATDPVLPPTETLDSGAMDAANRWPQSLQFSQIGTLEYLALDCDGHGQWPQTNRHETSLPTGHPDESQQSNSPSADQFSIDLEPLDHDDPSQREIFEKLVKRTYIDSLDCPPLERFRTVGDIISGYQTAAAYAPDQWYIIHEKNTGDSAPHHQDARPGVGCLILAQHPGSSPLDDEPENPAAVIELVYMGIAPEYRGRGYGQQIMQRITEICQRLSAERLILAVDRDNLPAIAAYRAIGMQPLFRETVWGRSVENTTDA</sequence>
<name>A0A7W5E1F2_9BACT</name>
<accession>A0A7W5E1F2</accession>
<dbReference type="PANTHER" id="PTHR43072">
    <property type="entry name" value="N-ACETYLTRANSFERASE"/>
    <property type="match status" value="1"/>
</dbReference>
<dbReference type="InterPro" id="IPR000182">
    <property type="entry name" value="GNAT_dom"/>
</dbReference>
<feature type="region of interest" description="Disordered" evidence="1">
    <location>
        <begin position="115"/>
        <end position="137"/>
    </location>
</feature>
<protein>
    <recommendedName>
        <fullName evidence="2">N-acetyltransferase domain-containing protein</fullName>
    </recommendedName>
</protein>
<dbReference type="InterPro" id="IPR016181">
    <property type="entry name" value="Acyl_CoA_acyltransferase"/>
</dbReference>
<dbReference type="SUPFAM" id="SSF55729">
    <property type="entry name" value="Acyl-CoA N-acyltransferases (Nat)"/>
    <property type="match status" value="1"/>
</dbReference>
<comment type="caution">
    <text evidence="3">The sequence shown here is derived from an EMBL/GenBank/DDBJ whole genome shotgun (WGS) entry which is preliminary data.</text>
</comment>
<dbReference type="PROSITE" id="PS51186">
    <property type="entry name" value="GNAT"/>
    <property type="match status" value="1"/>
</dbReference>
<dbReference type="Pfam" id="PF00583">
    <property type="entry name" value="Acetyltransf_1"/>
    <property type="match status" value="1"/>
</dbReference>
<dbReference type="GO" id="GO:0016747">
    <property type="term" value="F:acyltransferase activity, transferring groups other than amino-acyl groups"/>
    <property type="evidence" value="ECO:0007669"/>
    <property type="project" value="InterPro"/>
</dbReference>
<proteinExistence type="predicted"/>
<reference evidence="3 4" key="1">
    <citation type="submission" date="2020-08" db="EMBL/GenBank/DDBJ databases">
        <title>Genomic Encyclopedia of Type Strains, Phase III (KMG-III): the genomes of soil and plant-associated and newly described type strains.</title>
        <authorList>
            <person name="Whitman W."/>
        </authorList>
    </citation>
    <scope>NUCLEOTIDE SEQUENCE [LARGE SCALE GENOMIC DNA]</scope>
    <source>
        <strain evidence="3 4">CECT 8075</strain>
    </source>
</reference>
<dbReference type="CDD" id="cd04301">
    <property type="entry name" value="NAT_SF"/>
    <property type="match status" value="1"/>
</dbReference>
<evidence type="ECO:0000313" key="4">
    <source>
        <dbReference type="Proteomes" id="UP000536179"/>
    </source>
</evidence>
<evidence type="ECO:0000259" key="2">
    <source>
        <dbReference type="PROSITE" id="PS51186"/>
    </source>
</evidence>
<dbReference type="PANTHER" id="PTHR43072:SF60">
    <property type="entry name" value="L-2,4-DIAMINOBUTYRIC ACID ACETYLTRANSFERASE"/>
    <property type="match status" value="1"/>
</dbReference>